<organism evidence="1 2">
    <name type="scientific">Eiseniibacteriota bacterium</name>
    <dbReference type="NCBI Taxonomy" id="2212470"/>
    <lineage>
        <taxon>Bacteria</taxon>
        <taxon>Candidatus Eiseniibacteriota</taxon>
    </lineage>
</organism>
<gene>
    <name evidence="1" type="ORF">FJY75_02225</name>
</gene>
<dbReference type="Proteomes" id="UP000748308">
    <property type="component" value="Unassembled WGS sequence"/>
</dbReference>
<comment type="caution">
    <text evidence="1">The sequence shown here is derived from an EMBL/GenBank/DDBJ whole genome shotgun (WGS) entry which is preliminary data.</text>
</comment>
<reference evidence="1" key="1">
    <citation type="submission" date="2019-03" db="EMBL/GenBank/DDBJ databases">
        <title>Lake Tanganyika Metagenome-Assembled Genomes (MAGs).</title>
        <authorList>
            <person name="Tran P."/>
        </authorList>
    </citation>
    <scope>NUCLEOTIDE SEQUENCE</scope>
    <source>
        <strain evidence="1">M_DeepCast_400m_m2_100</strain>
    </source>
</reference>
<evidence type="ECO:0000313" key="2">
    <source>
        <dbReference type="Proteomes" id="UP000748308"/>
    </source>
</evidence>
<dbReference type="PROSITE" id="PS51257">
    <property type="entry name" value="PROKAR_LIPOPROTEIN"/>
    <property type="match status" value="1"/>
</dbReference>
<dbReference type="AlphaFoldDB" id="A0A937X7K8"/>
<sequence>MLALFDKWKRYLLLPAALFVAVGLGTGCGDKDKGPGPDNGGGVDAQITFTLDGTQRTSDICLANYMVDEVLTSITSGDGMSWTLLFEFPGSGTGSFSTAGGATASLTLAPYWYEAETFTVTVSAYGGIGGAVKGTFSGTLVNIADDDDRKQVTNGTFTAERLPNVR</sequence>
<dbReference type="EMBL" id="VGIY01000029">
    <property type="protein sequence ID" value="MBM3316645.1"/>
    <property type="molecule type" value="Genomic_DNA"/>
</dbReference>
<evidence type="ECO:0000313" key="1">
    <source>
        <dbReference type="EMBL" id="MBM3316645.1"/>
    </source>
</evidence>
<accession>A0A937X7K8</accession>
<proteinExistence type="predicted"/>
<name>A0A937X7K8_UNCEI</name>
<protein>
    <submittedName>
        <fullName evidence="1">Uncharacterized protein</fullName>
    </submittedName>
</protein>